<evidence type="ECO:0000313" key="8">
    <source>
        <dbReference type="EMBL" id="KAK9813486.1"/>
    </source>
</evidence>
<evidence type="ECO:0000256" key="6">
    <source>
        <dbReference type="SAM" id="MobiDB-lite"/>
    </source>
</evidence>
<keyword evidence="3 7" id="KW-0812">Transmembrane</keyword>
<reference evidence="8 9" key="1">
    <citation type="journal article" date="2024" name="Nat. Commun.">
        <title>Phylogenomics reveals the evolutionary origins of lichenization in chlorophyte algae.</title>
        <authorList>
            <person name="Puginier C."/>
            <person name="Libourel C."/>
            <person name="Otte J."/>
            <person name="Skaloud P."/>
            <person name="Haon M."/>
            <person name="Grisel S."/>
            <person name="Petersen M."/>
            <person name="Berrin J.G."/>
            <person name="Delaux P.M."/>
            <person name="Dal Grande F."/>
            <person name="Keller J."/>
        </authorList>
    </citation>
    <scope>NUCLEOTIDE SEQUENCE [LARGE SCALE GENOMIC DNA]</scope>
    <source>
        <strain evidence="8 9">SAG 2036</strain>
    </source>
</reference>
<evidence type="ECO:0000256" key="1">
    <source>
        <dbReference type="ARBA" id="ARBA00004141"/>
    </source>
</evidence>
<organism evidence="8 9">
    <name type="scientific">Symbiochloris irregularis</name>
    <dbReference type="NCBI Taxonomy" id="706552"/>
    <lineage>
        <taxon>Eukaryota</taxon>
        <taxon>Viridiplantae</taxon>
        <taxon>Chlorophyta</taxon>
        <taxon>core chlorophytes</taxon>
        <taxon>Trebouxiophyceae</taxon>
        <taxon>Trebouxiales</taxon>
        <taxon>Trebouxiaceae</taxon>
        <taxon>Symbiochloris</taxon>
    </lineage>
</organism>
<dbReference type="AlphaFoldDB" id="A0AAW1PVA0"/>
<evidence type="ECO:0000256" key="4">
    <source>
        <dbReference type="ARBA" id="ARBA00022989"/>
    </source>
</evidence>
<feature type="transmembrane region" description="Helical" evidence="7">
    <location>
        <begin position="216"/>
        <end position="241"/>
    </location>
</feature>
<dbReference type="EMBL" id="JALJOQ010000004">
    <property type="protein sequence ID" value="KAK9813486.1"/>
    <property type="molecule type" value="Genomic_DNA"/>
</dbReference>
<feature type="compositionally biased region" description="Polar residues" evidence="6">
    <location>
        <begin position="130"/>
        <end position="152"/>
    </location>
</feature>
<comment type="subcellular location">
    <subcellularLocation>
        <location evidence="1">Membrane</location>
        <topology evidence="1">Multi-pass membrane protein</topology>
    </subcellularLocation>
</comment>
<dbReference type="Pfam" id="PF05346">
    <property type="entry name" value="DUF747"/>
    <property type="match status" value="1"/>
</dbReference>
<name>A0AAW1PVA0_9CHLO</name>
<feature type="region of interest" description="Disordered" evidence="6">
    <location>
        <begin position="1"/>
        <end position="166"/>
    </location>
</feature>
<keyword evidence="9" id="KW-1185">Reference proteome</keyword>
<evidence type="ECO:0000256" key="7">
    <source>
        <dbReference type="SAM" id="Phobius"/>
    </source>
</evidence>
<sequence>MNSSHRTPIGSRRTISNSYEVLDLPSQSASTTRKRKKKPGRSTTQDEPQPKPAFRNTSAEAAKIEEAASSPKGPSLDDPLTAEERRIARSFTDLTQARSTTPPQSPTRGKTSAKNLFPATPPANGVGSPPGSSLTAGTSLTHTRAASSSPQRRQAHAEAAEPTGERPKTLWAYVNADLNPKASMPSVDAFWGQTERQRVYNALIYVPYQLERLVNFGMLICFDSFLAIFTVVPVRFVRACLHTCWPRFGPPRSPGLQAQQLFDAICVFIFASAVLFLWVVNAGALYFWMKDLTQEFLKLHVIATAVEILDKIACSFVIDSMEALSGTCATLVSSSSRRQHILAVCMDTGVLWVLVLGHALVLMCQGMAFSVAMNSKRAPALVALVIASNFAEVKGTVFKRFDATKLFALTCQDVVERFHLVLALSFVLAEEMVSAGRVWPNAHLLWQSAYILGAEVAIDVLKHAVLGRFNEIRPGVYREFTFDVSERVQHSQSHNIHRVVSFEPLAPAALFLRILLTFIGGQRAATGPFQESKCL</sequence>
<feature type="transmembrane region" description="Helical" evidence="7">
    <location>
        <begin position="261"/>
        <end position="289"/>
    </location>
</feature>
<evidence type="ECO:0000256" key="2">
    <source>
        <dbReference type="ARBA" id="ARBA00008803"/>
    </source>
</evidence>
<dbReference type="PANTHER" id="PTHR13317:SF4">
    <property type="entry name" value="TRANSMEMBRANE ANTERIOR POSTERIOR TRANSFORMATION PROTEIN 1 HOMOLOG"/>
    <property type="match status" value="1"/>
</dbReference>
<accession>A0AAW1PVA0</accession>
<dbReference type="Proteomes" id="UP001465755">
    <property type="component" value="Unassembled WGS sequence"/>
</dbReference>
<keyword evidence="4 7" id="KW-1133">Transmembrane helix</keyword>
<feature type="compositionally biased region" description="Polar residues" evidence="6">
    <location>
        <begin position="92"/>
        <end position="114"/>
    </location>
</feature>
<comment type="caution">
    <text evidence="8">The sequence shown here is derived from an EMBL/GenBank/DDBJ whole genome shotgun (WGS) entry which is preliminary data.</text>
</comment>
<dbReference type="GO" id="GO:0005789">
    <property type="term" value="C:endoplasmic reticulum membrane"/>
    <property type="evidence" value="ECO:0007669"/>
    <property type="project" value="TreeGrafter"/>
</dbReference>
<gene>
    <name evidence="8" type="ORF">WJX73_001775</name>
</gene>
<protein>
    <submittedName>
        <fullName evidence="8">Uncharacterized protein</fullName>
    </submittedName>
</protein>
<proteinExistence type="inferred from homology"/>
<dbReference type="InterPro" id="IPR008010">
    <property type="entry name" value="Tatp1"/>
</dbReference>
<feature type="transmembrane region" description="Helical" evidence="7">
    <location>
        <begin position="350"/>
        <end position="372"/>
    </location>
</feature>
<evidence type="ECO:0000313" key="9">
    <source>
        <dbReference type="Proteomes" id="UP001465755"/>
    </source>
</evidence>
<evidence type="ECO:0000256" key="5">
    <source>
        <dbReference type="ARBA" id="ARBA00023136"/>
    </source>
</evidence>
<feature type="compositionally biased region" description="Polar residues" evidence="6">
    <location>
        <begin position="13"/>
        <end position="31"/>
    </location>
</feature>
<keyword evidence="5 7" id="KW-0472">Membrane</keyword>
<comment type="similarity">
    <text evidence="2">Belongs to the TAPT1 family.</text>
</comment>
<evidence type="ECO:0000256" key="3">
    <source>
        <dbReference type="ARBA" id="ARBA00022692"/>
    </source>
</evidence>
<feature type="compositionally biased region" description="Basic and acidic residues" evidence="6">
    <location>
        <begin position="155"/>
        <end position="166"/>
    </location>
</feature>
<dbReference type="PANTHER" id="PTHR13317">
    <property type="entry name" value="TRANSMEMBRANE ANTERIOR POSTERIOR TRANSFORMATION PROTEIN 1 HOMOLOG"/>
    <property type="match status" value="1"/>
</dbReference>